<dbReference type="EMBL" id="JAHLQK010000001">
    <property type="protein sequence ID" value="MBU5675245.1"/>
    <property type="molecule type" value="Genomic_DNA"/>
</dbReference>
<reference evidence="2 3" key="1">
    <citation type="submission" date="2021-06" db="EMBL/GenBank/DDBJ databases">
        <authorList>
            <person name="Sun Q."/>
            <person name="Li D."/>
        </authorList>
    </citation>
    <scope>NUCLEOTIDE SEQUENCE [LARGE SCALE GENOMIC DNA]</scope>
    <source>
        <strain evidence="2 3">MSJ-5</strain>
    </source>
</reference>
<feature type="transmembrane region" description="Helical" evidence="1">
    <location>
        <begin position="214"/>
        <end position="233"/>
    </location>
</feature>
<feature type="transmembrane region" description="Helical" evidence="1">
    <location>
        <begin position="20"/>
        <end position="42"/>
    </location>
</feature>
<keyword evidence="1" id="KW-0472">Membrane</keyword>
<proteinExistence type="predicted"/>
<dbReference type="Proteomes" id="UP000779508">
    <property type="component" value="Unassembled WGS sequence"/>
</dbReference>
<feature type="transmembrane region" description="Helical" evidence="1">
    <location>
        <begin position="155"/>
        <end position="176"/>
    </location>
</feature>
<feature type="transmembrane region" description="Helical" evidence="1">
    <location>
        <begin position="116"/>
        <end position="143"/>
    </location>
</feature>
<dbReference type="RefSeq" id="WP_216414740.1">
    <property type="nucleotide sequence ID" value="NZ_JAHLQK010000001.1"/>
</dbReference>
<keyword evidence="1" id="KW-1133">Transmembrane helix</keyword>
<evidence type="ECO:0000256" key="1">
    <source>
        <dbReference type="SAM" id="Phobius"/>
    </source>
</evidence>
<feature type="transmembrane region" description="Helical" evidence="1">
    <location>
        <begin position="188"/>
        <end position="208"/>
    </location>
</feature>
<evidence type="ECO:0000313" key="3">
    <source>
        <dbReference type="Proteomes" id="UP000779508"/>
    </source>
</evidence>
<keyword evidence="3" id="KW-1185">Reference proteome</keyword>
<keyword evidence="1" id="KW-0812">Transmembrane</keyword>
<organism evidence="2 3">
    <name type="scientific">Alkaliphilus flagellatus</name>
    <dbReference type="NCBI Taxonomy" id="2841507"/>
    <lineage>
        <taxon>Bacteria</taxon>
        <taxon>Bacillati</taxon>
        <taxon>Bacillota</taxon>
        <taxon>Clostridia</taxon>
        <taxon>Peptostreptococcales</taxon>
        <taxon>Natronincolaceae</taxon>
        <taxon>Alkaliphilus</taxon>
    </lineage>
</organism>
<gene>
    <name evidence="2" type="ORF">KQI88_02285</name>
</gene>
<name>A0ABS6FYC8_9FIRM</name>
<sequence>MLKLIRLELRRNKLTGYKVASGCIFLGILALCFLFAFMPAIVESQGDILSAKELAMFSGWNNLIAMMSTISMTSFAVLSTVMHARFIVTEYTGKRAILLFSYPIKRSRILWAKCSLVFWFTTGMMFLCNLAAITLFGICSNLFQILSEPFTITTFTYLLTTTLILSLLSGAIGLIALRIGFWKKSVPITIVSAVILASPCSQLFSFFLDSSITVMLATMLLLLTIGFVIFLGLTRMVNRMEVL</sequence>
<evidence type="ECO:0000313" key="2">
    <source>
        <dbReference type="EMBL" id="MBU5675245.1"/>
    </source>
</evidence>
<comment type="caution">
    <text evidence="2">The sequence shown here is derived from an EMBL/GenBank/DDBJ whole genome shotgun (WGS) entry which is preliminary data.</text>
</comment>
<accession>A0ABS6FYC8</accession>
<protein>
    <submittedName>
        <fullName evidence="2">ABC transporter permease</fullName>
    </submittedName>
</protein>
<feature type="transmembrane region" description="Helical" evidence="1">
    <location>
        <begin position="62"/>
        <end position="88"/>
    </location>
</feature>